<dbReference type="InterPro" id="IPR025657">
    <property type="entry name" value="RadC_JAB"/>
</dbReference>
<dbReference type="GO" id="GO:0008237">
    <property type="term" value="F:metallopeptidase activity"/>
    <property type="evidence" value="ECO:0007669"/>
    <property type="project" value="UniProtKB-KW"/>
</dbReference>
<sequence length="140" mass="15609">MDTLTLDRISDSQLDKEYRKRFFLKSGDKLQNAEDAAKHFNILFGEDPAREHFGIIYLNGANKVINSEILFTGSLTTSAVYPREVIKRALEENAAAILCGHNHPSGNRNPSQDDLSITKKIKAACDTVDIVLHDHLIVTS</sequence>
<protein>
    <recommendedName>
        <fullName evidence="6">MPN domain-containing protein</fullName>
    </recommendedName>
</protein>
<dbReference type="CDD" id="cd08071">
    <property type="entry name" value="MPN_DUF2466"/>
    <property type="match status" value="1"/>
</dbReference>
<reference evidence="7" key="1">
    <citation type="submission" date="2018-05" db="EMBL/GenBank/DDBJ databases">
        <authorList>
            <person name="Lanie J.A."/>
            <person name="Ng W.-L."/>
            <person name="Kazmierczak K.M."/>
            <person name="Andrzejewski T.M."/>
            <person name="Davidsen T.M."/>
            <person name="Wayne K.J."/>
            <person name="Tettelin H."/>
            <person name="Glass J.I."/>
            <person name="Rusch D."/>
            <person name="Podicherti R."/>
            <person name="Tsui H.-C.T."/>
            <person name="Winkler M.E."/>
        </authorList>
    </citation>
    <scope>NUCLEOTIDE SEQUENCE</scope>
</reference>
<dbReference type="PROSITE" id="PS50249">
    <property type="entry name" value="MPN"/>
    <property type="match status" value="1"/>
</dbReference>
<dbReference type="InterPro" id="IPR001405">
    <property type="entry name" value="UPF0758"/>
</dbReference>
<dbReference type="PROSITE" id="PS01302">
    <property type="entry name" value="UPF0758"/>
    <property type="match status" value="1"/>
</dbReference>
<gene>
    <name evidence="7" type="ORF">METZ01_LOCUS410607</name>
</gene>
<dbReference type="Pfam" id="PF04002">
    <property type="entry name" value="RadC"/>
    <property type="match status" value="1"/>
</dbReference>
<organism evidence="7">
    <name type="scientific">marine metagenome</name>
    <dbReference type="NCBI Taxonomy" id="408172"/>
    <lineage>
        <taxon>unclassified sequences</taxon>
        <taxon>metagenomes</taxon>
        <taxon>ecological metagenomes</taxon>
    </lineage>
</organism>
<evidence type="ECO:0000256" key="1">
    <source>
        <dbReference type="ARBA" id="ARBA00022670"/>
    </source>
</evidence>
<evidence type="ECO:0000256" key="2">
    <source>
        <dbReference type="ARBA" id="ARBA00022723"/>
    </source>
</evidence>
<dbReference type="InterPro" id="IPR037518">
    <property type="entry name" value="MPN"/>
</dbReference>
<keyword evidence="5" id="KW-0482">Metalloprotease</keyword>
<dbReference type="AlphaFoldDB" id="A0A382WG41"/>
<proteinExistence type="predicted"/>
<feature type="domain" description="MPN" evidence="6">
    <location>
        <begin position="29"/>
        <end position="140"/>
    </location>
</feature>
<evidence type="ECO:0000313" key="7">
    <source>
        <dbReference type="EMBL" id="SVD57753.1"/>
    </source>
</evidence>
<evidence type="ECO:0000256" key="4">
    <source>
        <dbReference type="ARBA" id="ARBA00022833"/>
    </source>
</evidence>
<dbReference type="PANTHER" id="PTHR30471:SF3">
    <property type="entry name" value="UPF0758 PROTEIN YEES-RELATED"/>
    <property type="match status" value="1"/>
</dbReference>
<keyword evidence="2" id="KW-0479">Metal-binding</keyword>
<feature type="non-terminal residue" evidence="7">
    <location>
        <position position="140"/>
    </location>
</feature>
<evidence type="ECO:0000259" key="6">
    <source>
        <dbReference type="PROSITE" id="PS50249"/>
    </source>
</evidence>
<dbReference type="GO" id="GO:0006508">
    <property type="term" value="P:proteolysis"/>
    <property type="evidence" value="ECO:0007669"/>
    <property type="project" value="UniProtKB-KW"/>
</dbReference>
<dbReference type="Gene3D" id="3.40.140.10">
    <property type="entry name" value="Cytidine Deaminase, domain 2"/>
    <property type="match status" value="1"/>
</dbReference>
<dbReference type="EMBL" id="UINC01159579">
    <property type="protein sequence ID" value="SVD57753.1"/>
    <property type="molecule type" value="Genomic_DNA"/>
</dbReference>
<dbReference type="InterPro" id="IPR020891">
    <property type="entry name" value="UPF0758_CS"/>
</dbReference>
<dbReference type="GO" id="GO:0046872">
    <property type="term" value="F:metal ion binding"/>
    <property type="evidence" value="ECO:0007669"/>
    <property type="project" value="UniProtKB-KW"/>
</dbReference>
<dbReference type="PANTHER" id="PTHR30471">
    <property type="entry name" value="DNA REPAIR PROTEIN RADC"/>
    <property type="match status" value="1"/>
</dbReference>
<evidence type="ECO:0000256" key="3">
    <source>
        <dbReference type="ARBA" id="ARBA00022801"/>
    </source>
</evidence>
<keyword evidence="3" id="KW-0378">Hydrolase</keyword>
<accession>A0A382WG41</accession>
<keyword evidence="1" id="KW-0645">Protease</keyword>
<name>A0A382WG41_9ZZZZ</name>
<evidence type="ECO:0000256" key="5">
    <source>
        <dbReference type="ARBA" id="ARBA00023049"/>
    </source>
</evidence>
<keyword evidence="4" id="KW-0862">Zinc</keyword>